<organism evidence="1 2">
    <name type="scientific">Blattamonas nauphoetae</name>
    <dbReference type="NCBI Taxonomy" id="2049346"/>
    <lineage>
        <taxon>Eukaryota</taxon>
        <taxon>Metamonada</taxon>
        <taxon>Preaxostyla</taxon>
        <taxon>Oxymonadida</taxon>
        <taxon>Blattamonas</taxon>
    </lineage>
</organism>
<evidence type="ECO:0000313" key="1">
    <source>
        <dbReference type="EMBL" id="KAK2944040.1"/>
    </source>
</evidence>
<gene>
    <name evidence="1" type="ORF">BLNAU_21039</name>
</gene>
<evidence type="ECO:0000313" key="2">
    <source>
        <dbReference type="Proteomes" id="UP001281761"/>
    </source>
</evidence>
<comment type="caution">
    <text evidence="1">The sequence shown here is derived from an EMBL/GenBank/DDBJ whole genome shotgun (WGS) entry which is preliminary data.</text>
</comment>
<protein>
    <submittedName>
        <fullName evidence="1">Uncharacterized protein</fullName>
    </submittedName>
</protein>
<dbReference type="EMBL" id="JARBJD010000317">
    <property type="protein sequence ID" value="KAK2944040.1"/>
    <property type="molecule type" value="Genomic_DNA"/>
</dbReference>
<sequence length="347" mass="39843">MTVLGAKINSSTDSPYPDCSAFLNWDKDDEELESEHEKAVVFRSLVATLKLQPVLDDSLEEKAVILLKSVNLDDDTLDAYLSSVASSTDDSVTDFVQSIVVLISSPNQAMTTAAMQILDDLIFWCSTHVRLALVKADLIPQLIHTLNPLSLSFEETVDIHVHLSIFIQSFLRLQTQDGLDSLGIKDENEKQTVHETVFRQVLSPSEEYISHLCANRYSIIDGGESENYLILVAHLLQICPYYQPTLEFVLHMPVVLTIPNCLTFFEHEYSIWLFLAQMNNVQREWNKERGRERQLWKIMSRKLRMEGFEDVVEEKLRNDKNERKGGLIVYYSIMWINLRGMNLPEQD</sequence>
<keyword evidence="2" id="KW-1185">Reference proteome</keyword>
<reference evidence="1 2" key="1">
    <citation type="journal article" date="2022" name="bioRxiv">
        <title>Genomics of Preaxostyla Flagellates Illuminates Evolutionary Transitions and the Path Towards Mitochondrial Loss.</title>
        <authorList>
            <person name="Novak L.V.F."/>
            <person name="Treitli S.C."/>
            <person name="Pyrih J."/>
            <person name="Halakuc P."/>
            <person name="Pipaliya S.V."/>
            <person name="Vacek V."/>
            <person name="Brzon O."/>
            <person name="Soukal P."/>
            <person name="Eme L."/>
            <person name="Dacks J.B."/>
            <person name="Karnkowska A."/>
            <person name="Elias M."/>
            <person name="Hampl V."/>
        </authorList>
    </citation>
    <scope>NUCLEOTIDE SEQUENCE [LARGE SCALE GENOMIC DNA]</scope>
    <source>
        <strain evidence="1">NAU3</strain>
        <tissue evidence="1">Gut</tissue>
    </source>
</reference>
<dbReference type="Proteomes" id="UP001281761">
    <property type="component" value="Unassembled WGS sequence"/>
</dbReference>
<proteinExistence type="predicted"/>
<accession>A0ABQ9WX27</accession>
<name>A0ABQ9WX27_9EUKA</name>